<dbReference type="Proteomes" id="UP000261620">
    <property type="component" value="Unplaced"/>
</dbReference>
<dbReference type="GO" id="GO:0005634">
    <property type="term" value="C:nucleus"/>
    <property type="evidence" value="ECO:0007669"/>
    <property type="project" value="UniProtKB-SubCell"/>
</dbReference>
<proteinExistence type="inferred from homology"/>
<sequence>MDSPSRVFAAVQPAAPGRELARYEKEQRPEGRAVTRHSPGDRLREVQVTGAAEVSCPADRVSVRVTVSSSKESISEATNSVSRRLEYILQAVRQHGVSEQDTSVRRFLHREVDQYRMDAEVLVTFSDFDKMERVSHILLEKLDKSVCVGTPQFHHSAECLGQVRRRACVSAVENAQQKAREVSLVLGQTLGRPLLIREEETREWRNAEEEEEEEEEEAGRGRGAAALPHLPRTPTITASSRVSVSFSLRDRSRKNL</sequence>
<evidence type="ECO:0000256" key="5">
    <source>
        <dbReference type="ARBA" id="ARBA00023242"/>
    </source>
</evidence>
<evidence type="ECO:0000313" key="8">
    <source>
        <dbReference type="Proteomes" id="UP000261620"/>
    </source>
</evidence>
<keyword evidence="4" id="KW-0963">Cytoplasm</keyword>
<dbReference type="AlphaFoldDB" id="A0A3Q3W1D2"/>
<feature type="compositionally biased region" description="Acidic residues" evidence="6">
    <location>
        <begin position="208"/>
        <end position="217"/>
    </location>
</feature>
<evidence type="ECO:0000256" key="6">
    <source>
        <dbReference type="SAM" id="MobiDB-lite"/>
    </source>
</evidence>
<feature type="compositionally biased region" description="Polar residues" evidence="6">
    <location>
        <begin position="234"/>
        <end position="246"/>
    </location>
</feature>
<protein>
    <recommendedName>
        <fullName evidence="9">Interleukin-1 receptor-associated kinase 1-binding protein 1</fullName>
    </recommendedName>
</protein>
<keyword evidence="5" id="KW-0539">Nucleus</keyword>
<evidence type="ECO:0000256" key="4">
    <source>
        <dbReference type="ARBA" id="ARBA00022490"/>
    </source>
</evidence>
<reference evidence="7" key="2">
    <citation type="submission" date="2025-09" db="UniProtKB">
        <authorList>
            <consortium name="Ensembl"/>
        </authorList>
    </citation>
    <scope>IDENTIFICATION</scope>
</reference>
<dbReference type="InterPro" id="IPR007497">
    <property type="entry name" value="SIMPL/DUF541"/>
</dbReference>
<reference evidence="7" key="1">
    <citation type="submission" date="2025-08" db="UniProtKB">
        <authorList>
            <consortium name="Ensembl"/>
        </authorList>
    </citation>
    <scope>IDENTIFICATION</scope>
</reference>
<evidence type="ECO:0000256" key="1">
    <source>
        <dbReference type="ARBA" id="ARBA00004123"/>
    </source>
</evidence>
<dbReference type="STRING" id="94237.ENSMMOP00000002154"/>
<comment type="subcellular location">
    <subcellularLocation>
        <location evidence="2">Cytoplasm</location>
    </subcellularLocation>
    <subcellularLocation>
        <location evidence="1">Nucleus</location>
    </subcellularLocation>
</comment>
<dbReference type="PANTHER" id="PTHR18842:SF2">
    <property type="entry name" value="INTERLEUKIN-1 RECEPTOR-ASSOCIATED KINASE 1-BINDING PROTEIN 1"/>
    <property type="match status" value="1"/>
</dbReference>
<dbReference type="GO" id="GO:0006955">
    <property type="term" value="P:immune response"/>
    <property type="evidence" value="ECO:0007669"/>
    <property type="project" value="InterPro"/>
</dbReference>
<evidence type="ECO:0008006" key="9">
    <source>
        <dbReference type="Google" id="ProtNLM"/>
    </source>
</evidence>
<comment type="similarity">
    <text evidence="3">Belongs to the IRAK1BP1 family.</text>
</comment>
<evidence type="ECO:0000256" key="2">
    <source>
        <dbReference type="ARBA" id="ARBA00004496"/>
    </source>
</evidence>
<dbReference type="Pfam" id="PF04402">
    <property type="entry name" value="SIMPL"/>
    <property type="match status" value="1"/>
</dbReference>
<dbReference type="OMA" id="TQTATRE"/>
<keyword evidence="8" id="KW-1185">Reference proteome</keyword>
<dbReference type="Gene3D" id="3.30.110.170">
    <property type="entry name" value="Protein of unknown function (DUF541), domain 1"/>
    <property type="match status" value="1"/>
</dbReference>
<feature type="compositionally biased region" description="Basic and acidic residues" evidence="6">
    <location>
        <begin position="19"/>
        <end position="40"/>
    </location>
</feature>
<dbReference type="InterPro" id="IPR030312">
    <property type="entry name" value="IRAK1BP1"/>
</dbReference>
<name>A0A3Q3W1D2_MOLML</name>
<evidence type="ECO:0000313" key="7">
    <source>
        <dbReference type="Ensembl" id="ENSMMOP00000002154.1"/>
    </source>
</evidence>
<dbReference type="Ensembl" id="ENSMMOT00000002191.1">
    <property type="protein sequence ID" value="ENSMMOP00000002154.1"/>
    <property type="gene ID" value="ENSMMOG00000001776.1"/>
</dbReference>
<dbReference type="GO" id="GO:0005737">
    <property type="term" value="C:cytoplasm"/>
    <property type="evidence" value="ECO:0007669"/>
    <property type="project" value="UniProtKB-SubCell"/>
</dbReference>
<feature type="region of interest" description="Disordered" evidence="6">
    <location>
        <begin position="203"/>
        <end position="256"/>
    </location>
</feature>
<feature type="region of interest" description="Disordered" evidence="6">
    <location>
        <begin position="1"/>
        <end position="40"/>
    </location>
</feature>
<evidence type="ECO:0000256" key="3">
    <source>
        <dbReference type="ARBA" id="ARBA00005509"/>
    </source>
</evidence>
<accession>A0A3Q3W1D2</accession>
<dbReference type="Gene3D" id="3.30.70.2970">
    <property type="entry name" value="Protein of unknown function (DUF541), domain 2"/>
    <property type="match status" value="1"/>
</dbReference>
<dbReference type="PANTHER" id="PTHR18842">
    <property type="entry name" value="INTERLEUKIN-1 RECEPTOR-ASSOCIATED KINASE 1-BINDING PROTEIN 1"/>
    <property type="match status" value="1"/>
</dbReference>
<organism evidence="7 8">
    <name type="scientific">Mola mola</name>
    <name type="common">Ocean sunfish</name>
    <name type="synonym">Tetraodon mola</name>
    <dbReference type="NCBI Taxonomy" id="94237"/>
    <lineage>
        <taxon>Eukaryota</taxon>
        <taxon>Metazoa</taxon>
        <taxon>Chordata</taxon>
        <taxon>Craniata</taxon>
        <taxon>Vertebrata</taxon>
        <taxon>Euteleostomi</taxon>
        <taxon>Actinopterygii</taxon>
        <taxon>Neopterygii</taxon>
        <taxon>Teleostei</taxon>
        <taxon>Neoteleostei</taxon>
        <taxon>Acanthomorphata</taxon>
        <taxon>Eupercaria</taxon>
        <taxon>Tetraodontiformes</taxon>
        <taxon>Molidae</taxon>
        <taxon>Mola</taxon>
    </lineage>
</organism>
<dbReference type="GO" id="GO:0043123">
    <property type="term" value="P:positive regulation of canonical NF-kappaB signal transduction"/>
    <property type="evidence" value="ECO:0007669"/>
    <property type="project" value="InterPro"/>
</dbReference>